<keyword evidence="1" id="KW-0378">Hydrolase</keyword>
<comment type="caution">
    <text evidence="1">The sequence shown here is derived from an EMBL/GenBank/DDBJ whole genome shotgun (WGS) entry which is preliminary data.</text>
</comment>
<proteinExistence type="predicted"/>
<keyword evidence="2" id="KW-1185">Reference proteome</keyword>
<reference evidence="1 2" key="1">
    <citation type="submission" date="2024-01" db="EMBL/GenBank/DDBJ databases">
        <authorList>
            <person name="Deng Y."/>
            <person name="Su J."/>
        </authorList>
    </citation>
    <scope>NUCLEOTIDE SEQUENCE [LARGE SCALE GENOMIC DNA]</scope>
    <source>
        <strain evidence="1 2">CPCC 100088</strain>
    </source>
</reference>
<dbReference type="InterPro" id="IPR036412">
    <property type="entry name" value="HAD-like_sf"/>
</dbReference>
<dbReference type="InterPro" id="IPR023214">
    <property type="entry name" value="HAD_sf"/>
</dbReference>
<dbReference type="GO" id="GO:0016787">
    <property type="term" value="F:hydrolase activity"/>
    <property type="evidence" value="ECO:0007669"/>
    <property type="project" value="UniProtKB-KW"/>
</dbReference>
<dbReference type="SFLD" id="SFLDS00003">
    <property type="entry name" value="Haloacid_Dehalogenase"/>
    <property type="match status" value="1"/>
</dbReference>
<evidence type="ECO:0000313" key="1">
    <source>
        <dbReference type="EMBL" id="MER5171918.1"/>
    </source>
</evidence>
<dbReference type="SFLD" id="SFLDG01129">
    <property type="entry name" value="C1.5:_HAD__Beta-PGM__Phosphata"/>
    <property type="match status" value="1"/>
</dbReference>
<protein>
    <submittedName>
        <fullName evidence="1">HAD-IA family hydrolase</fullName>
    </submittedName>
</protein>
<dbReference type="Proteomes" id="UP001438953">
    <property type="component" value="Unassembled WGS sequence"/>
</dbReference>
<dbReference type="NCBIfam" id="TIGR01509">
    <property type="entry name" value="HAD-SF-IA-v3"/>
    <property type="match status" value="1"/>
</dbReference>
<dbReference type="Gene3D" id="3.40.50.1000">
    <property type="entry name" value="HAD superfamily/HAD-like"/>
    <property type="match status" value="1"/>
</dbReference>
<sequence length="198" mass="22373">MRCLMLDVDGVIVTHRKGGAWTDGLAQDMGIHPDRLKALLFRQHWEDIVTGRADLHEVLEAVLPHLTRSPDARAFMEYWFSHDTYLDQVVLAACDTLRRRGCRIYLATNQEHHRARYLMQDKGLADHVDGMVYSAALGLRKPEAGFFSLAAQQVGCPLDGLLLVDDTRANVTAARRAGWKACHWRPDRDLVTLVENAD</sequence>
<gene>
    <name evidence="1" type="ORF">VSX56_09010</name>
</gene>
<accession>A0ABV1SGB8</accession>
<dbReference type="RefSeq" id="WP_350936520.1">
    <property type="nucleotide sequence ID" value="NZ_JAYWLC010000005.1"/>
</dbReference>
<dbReference type="Pfam" id="PF00702">
    <property type="entry name" value="Hydrolase"/>
    <property type="match status" value="1"/>
</dbReference>
<dbReference type="PANTHER" id="PTHR43611">
    <property type="entry name" value="ALPHA-D-GLUCOSE 1-PHOSPHATE PHOSPHATASE"/>
    <property type="match status" value="1"/>
</dbReference>
<organism evidence="1 2">
    <name type="scientific">Thioclava kandeliae</name>
    <dbReference type="NCBI Taxonomy" id="3070818"/>
    <lineage>
        <taxon>Bacteria</taxon>
        <taxon>Pseudomonadati</taxon>
        <taxon>Pseudomonadota</taxon>
        <taxon>Alphaproteobacteria</taxon>
        <taxon>Rhodobacterales</taxon>
        <taxon>Paracoccaceae</taxon>
        <taxon>Thioclava</taxon>
    </lineage>
</organism>
<dbReference type="SUPFAM" id="SSF56784">
    <property type="entry name" value="HAD-like"/>
    <property type="match status" value="1"/>
</dbReference>
<evidence type="ECO:0000313" key="2">
    <source>
        <dbReference type="Proteomes" id="UP001438953"/>
    </source>
</evidence>
<name>A0ABV1SGB8_9RHOB</name>
<dbReference type="EMBL" id="JAYWLC010000005">
    <property type="protein sequence ID" value="MER5171918.1"/>
    <property type="molecule type" value="Genomic_DNA"/>
</dbReference>
<dbReference type="InterPro" id="IPR006439">
    <property type="entry name" value="HAD-SF_hydro_IA"/>
</dbReference>
<dbReference type="PANTHER" id="PTHR43611:SF3">
    <property type="entry name" value="FLAVIN MONONUCLEOTIDE HYDROLASE 1, CHLOROPLATIC"/>
    <property type="match status" value="1"/>
</dbReference>
<reference evidence="1 2" key="2">
    <citation type="submission" date="2024-06" db="EMBL/GenBank/DDBJ databases">
        <title>Thioclava kandeliae sp. nov. from a rhizosphere soil sample of Kandelia candel in a mangrove.</title>
        <authorList>
            <person name="Mu T."/>
        </authorList>
    </citation>
    <scope>NUCLEOTIDE SEQUENCE [LARGE SCALE GENOMIC DNA]</scope>
    <source>
        <strain evidence="1 2">CPCC 100088</strain>
    </source>
</reference>